<dbReference type="GO" id="GO:0016740">
    <property type="term" value="F:transferase activity"/>
    <property type="evidence" value="ECO:0007669"/>
    <property type="project" value="UniProtKB-KW"/>
</dbReference>
<keyword evidence="1" id="KW-0808">Transferase</keyword>
<feature type="non-terminal residue" evidence="1">
    <location>
        <position position="47"/>
    </location>
</feature>
<proteinExistence type="predicted"/>
<feature type="non-terminal residue" evidence="1">
    <location>
        <position position="1"/>
    </location>
</feature>
<name>A0A1A8Q140_9TELE</name>
<protein>
    <submittedName>
        <fullName evidence="1">Beta-1,4-N-acetyl-galactosaminyl transferase 3</fullName>
    </submittedName>
</protein>
<reference evidence="1" key="1">
    <citation type="submission" date="2016-05" db="EMBL/GenBank/DDBJ databases">
        <authorList>
            <person name="Lavstsen T."/>
            <person name="Jespersen J.S."/>
        </authorList>
    </citation>
    <scope>NUCLEOTIDE SEQUENCE</scope>
    <source>
        <tissue evidence="1">Brain</tissue>
    </source>
</reference>
<organism evidence="1">
    <name type="scientific">Nothobranchius rachovii</name>
    <name type="common">bluefin notho</name>
    <dbReference type="NCBI Taxonomy" id="451742"/>
    <lineage>
        <taxon>Eukaryota</taxon>
        <taxon>Metazoa</taxon>
        <taxon>Chordata</taxon>
        <taxon>Craniata</taxon>
        <taxon>Vertebrata</taxon>
        <taxon>Euteleostomi</taxon>
        <taxon>Actinopterygii</taxon>
        <taxon>Neopterygii</taxon>
        <taxon>Teleostei</taxon>
        <taxon>Neoteleostei</taxon>
        <taxon>Acanthomorphata</taxon>
        <taxon>Ovalentaria</taxon>
        <taxon>Atherinomorphae</taxon>
        <taxon>Cyprinodontiformes</taxon>
        <taxon>Nothobranchiidae</taxon>
        <taxon>Nothobranchius</taxon>
    </lineage>
</organism>
<sequence length="47" mass="4737">GEEKTGSSLTGSCRAAWRWRGSISGTFTTTITPNVACGTGGCQQASG</sequence>
<gene>
    <name evidence="1" type="primary">B4GALNT3</name>
</gene>
<reference evidence="1" key="2">
    <citation type="submission" date="2016-06" db="EMBL/GenBank/DDBJ databases">
        <title>The genome of a short-lived fish provides insights into sex chromosome evolution and the genetic control of aging.</title>
        <authorList>
            <person name="Reichwald K."/>
            <person name="Felder M."/>
            <person name="Petzold A."/>
            <person name="Koch P."/>
            <person name="Groth M."/>
            <person name="Platzer M."/>
        </authorList>
    </citation>
    <scope>NUCLEOTIDE SEQUENCE</scope>
    <source>
        <tissue evidence="1">Brain</tissue>
    </source>
</reference>
<evidence type="ECO:0000313" key="1">
    <source>
        <dbReference type="EMBL" id="SBR87485.1"/>
    </source>
</evidence>
<dbReference type="AlphaFoldDB" id="A0A1A8Q140"/>
<dbReference type="EMBL" id="HAEH01009566">
    <property type="protein sequence ID" value="SBR87485.1"/>
    <property type="molecule type" value="Transcribed_RNA"/>
</dbReference>
<accession>A0A1A8Q140</accession>